<dbReference type="KEGG" id="zpr:ZPR_2721"/>
<dbReference type="InterPro" id="IPR001387">
    <property type="entry name" value="Cro/C1-type_HTH"/>
</dbReference>
<dbReference type="eggNOG" id="COG1476">
    <property type="taxonomic scope" value="Bacteria"/>
</dbReference>
<evidence type="ECO:0000313" key="2">
    <source>
        <dbReference type="EMBL" id="ADF53043.1"/>
    </source>
</evidence>
<name>D5BFE5_ZUNPS</name>
<dbReference type="InterPro" id="IPR010982">
    <property type="entry name" value="Lambda_DNA-bd_dom_sf"/>
</dbReference>
<dbReference type="HOGENOM" id="CLU_105312_0_0_10"/>
<dbReference type="STRING" id="655815.ZPR_2721"/>
<sequence length="146" mass="16556">MVNTKEFTNRLQEIIEYYDLTASSFADKIEVGRSSISHLLSGRNKPSLEFVMKIVKTFPEVELYWLLNGKGSFPKVENDTSPEKTSIVSSKKESVPAQKFENDLFSETNPADPVNKVVSSFPSKTDKKISRVIIFYEDGTFDAFEN</sequence>
<feature type="domain" description="HTH cro/C1-type" evidence="1">
    <location>
        <begin position="11"/>
        <end position="66"/>
    </location>
</feature>
<dbReference type="OrthoDB" id="1034290at2"/>
<keyword evidence="3" id="KW-1185">Reference proteome</keyword>
<dbReference type="Proteomes" id="UP000001654">
    <property type="component" value="Chromosome"/>
</dbReference>
<dbReference type="Pfam" id="PF01381">
    <property type="entry name" value="HTH_3"/>
    <property type="match status" value="1"/>
</dbReference>
<dbReference type="Gene3D" id="1.10.260.40">
    <property type="entry name" value="lambda repressor-like DNA-binding domains"/>
    <property type="match status" value="1"/>
</dbReference>
<proteinExistence type="predicted"/>
<reference evidence="2 3" key="1">
    <citation type="journal article" date="2010" name="BMC Genomics">
        <title>The complete genome of Zunongwangia profunda SM-A87 reveals its adaptation to the deep-sea environment and ecological role in sedimentary organic nitrogen degradation.</title>
        <authorList>
            <person name="Qin Q.L."/>
            <person name="Zhang X.Y."/>
            <person name="Wang X.M."/>
            <person name="Liu G.M."/>
            <person name="Chen X.L."/>
            <person name="Xie B.B."/>
            <person name="Dang H.Y."/>
            <person name="Zhou B.C."/>
            <person name="Yu J."/>
            <person name="Zhang Y.Z."/>
        </authorList>
    </citation>
    <scope>NUCLEOTIDE SEQUENCE [LARGE SCALE GENOMIC DNA]</scope>
    <source>
        <strain evidence="3">DSM 18752 / CCTCC AB 206139 / SM-A87</strain>
    </source>
</reference>
<evidence type="ECO:0000313" key="3">
    <source>
        <dbReference type="Proteomes" id="UP000001654"/>
    </source>
</evidence>
<dbReference type="CDD" id="cd00093">
    <property type="entry name" value="HTH_XRE"/>
    <property type="match status" value="1"/>
</dbReference>
<evidence type="ECO:0000259" key="1">
    <source>
        <dbReference type="PROSITE" id="PS50943"/>
    </source>
</evidence>
<dbReference type="RefSeq" id="WP_013072140.1">
    <property type="nucleotide sequence ID" value="NC_014041.1"/>
</dbReference>
<organism evidence="2 3">
    <name type="scientific">Zunongwangia profunda (strain DSM 18752 / CCTCC AB 206139 / SM-A87)</name>
    <name type="common">Wangia profunda</name>
    <dbReference type="NCBI Taxonomy" id="655815"/>
    <lineage>
        <taxon>Bacteria</taxon>
        <taxon>Pseudomonadati</taxon>
        <taxon>Bacteroidota</taxon>
        <taxon>Flavobacteriia</taxon>
        <taxon>Flavobacteriales</taxon>
        <taxon>Flavobacteriaceae</taxon>
        <taxon>Zunongwangia</taxon>
    </lineage>
</organism>
<protein>
    <submittedName>
        <fullName evidence="2">HTH_3 family transcriptional regulator protein</fullName>
    </submittedName>
</protein>
<gene>
    <name evidence="2" type="ordered locus">ZPR_2721</name>
</gene>
<dbReference type="SMART" id="SM00530">
    <property type="entry name" value="HTH_XRE"/>
    <property type="match status" value="1"/>
</dbReference>
<dbReference type="GO" id="GO:0003677">
    <property type="term" value="F:DNA binding"/>
    <property type="evidence" value="ECO:0007669"/>
    <property type="project" value="InterPro"/>
</dbReference>
<dbReference type="PROSITE" id="PS50943">
    <property type="entry name" value="HTH_CROC1"/>
    <property type="match status" value="1"/>
</dbReference>
<dbReference type="SUPFAM" id="SSF47413">
    <property type="entry name" value="lambda repressor-like DNA-binding domains"/>
    <property type="match status" value="1"/>
</dbReference>
<accession>D5BFE5</accession>
<dbReference type="EMBL" id="CP001650">
    <property type="protein sequence ID" value="ADF53043.1"/>
    <property type="molecule type" value="Genomic_DNA"/>
</dbReference>
<dbReference type="AlphaFoldDB" id="D5BFE5"/>